<feature type="compositionally biased region" description="Basic and acidic residues" evidence="1">
    <location>
        <begin position="103"/>
        <end position="112"/>
    </location>
</feature>
<name>A0A9Q0N4D7_9DIPT</name>
<proteinExistence type="predicted"/>
<accession>A0A9Q0N4D7</accession>
<dbReference type="EMBL" id="WJQU01000002">
    <property type="protein sequence ID" value="KAJ6642881.1"/>
    <property type="molecule type" value="Genomic_DNA"/>
</dbReference>
<feature type="non-terminal residue" evidence="2">
    <location>
        <position position="1"/>
    </location>
</feature>
<dbReference type="Proteomes" id="UP001151699">
    <property type="component" value="Chromosome B"/>
</dbReference>
<evidence type="ECO:0000313" key="3">
    <source>
        <dbReference type="Proteomes" id="UP001151699"/>
    </source>
</evidence>
<keyword evidence="3" id="KW-1185">Reference proteome</keyword>
<organism evidence="2 3">
    <name type="scientific">Pseudolycoriella hygida</name>
    <dbReference type="NCBI Taxonomy" id="35572"/>
    <lineage>
        <taxon>Eukaryota</taxon>
        <taxon>Metazoa</taxon>
        <taxon>Ecdysozoa</taxon>
        <taxon>Arthropoda</taxon>
        <taxon>Hexapoda</taxon>
        <taxon>Insecta</taxon>
        <taxon>Pterygota</taxon>
        <taxon>Neoptera</taxon>
        <taxon>Endopterygota</taxon>
        <taxon>Diptera</taxon>
        <taxon>Nematocera</taxon>
        <taxon>Sciaroidea</taxon>
        <taxon>Sciaridae</taxon>
        <taxon>Pseudolycoriella</taxon>
    </lineage>
</organism>
<reference evidence="2" key="1">
    <citation type="submission" date="2022-07" db="EMBL/GenBank/DDBJ databases">
        <authorList>
            <person name="Trinca V."/>
            <person name="Uliana J.V.C."/>
            <person name="Torres T.T."/>
            <person name="Ward R.J."/>
            <person name="Monesi N."/>
        </authorList>
    </citation>
    <scope>NUCLEOTIDE SEQUENCE</scope>
    <source>
        <strain evidence="2">HSMRA1968</strain>
        <tissue evidence="2">Whole embryos</tissue>
    </source>
</reference>
<comment type="caution">
    <text evidence="2">The sequence shown here is derived from an EMBL/GenBank/DDBJ whole genome shotgun (WGS) entry which is preliminary data.</text>
</comment>
<evidence type="ECO:0000256" key="1">
    <source>
        <dbReference type="SAM" id="MobiDB-lite"/>
    </source>
</evidence>
<gene>
    <name evidence="2" type="ORF">Bhyg_07837</name>
</gene>
<feature type="region of interest" description="Disordered" evidence="1">
    <location>
        <begin position="74"/>
        <end position="112"/>
    </location>
</feature>
<feature type="non-terminal residue" evidence="2">
    <location>
        <position position="112"/>
    </location>
</feature>
<sequence length="112" mass="12445">HSRTEYNGQVYDENLTANFLSTDLLEPRYHEGANSDSLLNINSGGHYSAGPNSESSYRNHHVYEHPELLFGSRRGDYAAGPSCESNNPNHHGYGYPQLPFGSRRGDYAAEPS</sequence>
<evidence type="ECO:0000313" key="2">
    <source>
        <dbReference type="EMBL" id="KAJ6642881.1"/>
    </source>
</evidence>
<dbReference type="AlphaFoldDB" id="A0A9Q0N4D7"/>
<protein>
    <submittedName>
        <fullName evidence="2">Uncharacterized protein</fullName>
    </submittedName>
</protein>